<proteinExistence type="predicted"/>
<sequence>MLFPSLRRDLKPCPILIHSETQFSNLSVTCGFALPSLLLITHDSYIPRSSTRLDNTTVNRSPIYQLGDSC</sequence>
<dbReference type="OrthoDB" id="10532753at2759"/>
<dbReference type="AlphaFoldDB" id="A0A2R6XGZ0"/>
<gene>
    <name evidence="1" type="ORF">MARPO_0015s0150</name>
</gene>
<name>A0A2R6XGZ0_MARPO</name>
<reference evidence="2" key="1">
    <citation type="journal article" date="2017" name="Cell">
        <title>Insights into land plant evolution garnered from the Marchantia polymorpha genome.</title>
        <authorList>
            <person name="Bowman J.L."/>
            <person name="Kohchi T."/>
            <person name="Yamato K.T."/>
            <person name="Jenkins J."/>
            <person name="Shu S."/>
            <person name="Ishizaki K."/>
            <person name="Yamaoka S."/>
            <person name="Nishihama R."/>
            <person name="Nakamura Y."/>
            <person name="Berger F."/>
            <person name="Adam C."/>
            <person name="Aki S.S."/>
            <person name="Althoff F."/>
            <person name="Araki T."/>
            <person name="Arteaga-Vazquez M.A."/>
            <person name="Balasubrmanian S."/>
            <person name="Barry K."/>
            <person name="Bauer D."/>
            <person name="Boehm C.R."/>
            <person name="Briginshaw L."/>
            <person name="Caballero-Perez J."/>
            <person name="Catarino B."/>
            <person name="Chen F."/>
            <person name="Chiyoda S."/>
            <person name="Chovatia M."/>
            <person name="Davies K.M."/>
            <person name="Delmans M."/>
            <person name="Demura T."/>
            <person name="Dierschke T."/>
            <person name="Dolan L."/>
            <person name="Dorantes-Acosta A.E."/>
            <person name="Eklund D.M."/>
            <person name="Florent S.N."/>
            <person name="Flores-Sandoval E."/>
            <person name="Fujiyama A."/>
            <person name="Fukuzawa H."/>
            <person name="Galik B."/>
            <person name="Grimanelli D."/>
            <person name="Grimwood J."/>
            <person name="Grossniklaus U."/>
            <person name="Hamada T."/>
            <person name="Haseloff J."/>
            <person name="Hetherington A.J."/>
            <person name="Higo A."/>
            <person name="Hirakawa Y."/>
            <person name="Hundley H.N."/>
            <person name="Ikeda Y."/>
            <person name="Inoue K."/>
            <person name="Inoue S.I."/>
            <person name="Ishida S."/>
            <person name="Jia Q."/>
            <person name="Kakita M."/>
            <person name="Kanazawa T."/>
            <person name="Kawai Y."/>
            <person name="Kawashima T."/>
            <person name="Kennedy M."/>
            <person name="Kinose K."/>
            <person name="Kinoshita T."/>
            <person name="Kohara Y."/>
            <person name="Koide E."/>
            <person name="Komatsu K."/>
            <person name="Kopischke S."/>
            <person name="Kubo M."/>
            <person name="Kyozuka J."/>
            <person name="Lagercrantz U."/>
            <person name="Lin S.S."/>
            <person name="Lindquist E."/>
            <person name="Lipzen A.M."/>
            <person name="Lu C.W."/>
            <person name="De Luna E."/>
            <person name="Martienssen R.A."/>
            <person name="Minamino N."/>
            <person name="Mizutani M."/>
            <person name="Mizutani M."/>
            <person name="Mochizuki N."/>
            <person name="Monte I."/>
            <person name="Mosher R."/>
            <person name="Nagasaki H."/>
            <person name="Nakagami H."/>
            <person name="Naramoto S."/>
            <person name="Nishitani K."/>
            <person name="Ohtani M."/>
            <person name="Okamoto T."/>
            <person name="Okumura M."/>
            <person name="Phillips J."/>
            <person name="Pollak B."/>
            <person name="Reinders A."/>
            <person name="Rovekamp M."/>
            <person name="Sano R."/>
            <person name="Sawa S."/>
            <person name="Schmid M.W."/>
            <person name="Shirakawa M."/>
            <person name="Solano R."/>
            <person name="Spunde A."/>
            <person name="Suetsugu N."/>
            <person name="Sugano S."/>
            <person name="Sugiyama A."/>
            <person name="Sun R."/>
            <person name="Suzuki Y."/>
            <person name="Takenaka M."/>
            <person name="Takezawa D."/>
            <person name="Tomogane H."/>
            <person name="Tsuzuki M."/>
            <person name="Ueda T."/>
            <person name="Umeda M."/>
            <person name="Ward J.M."/>
            <person name="Watanabe Y."/>
            <person name="Yazaki K."/>
            <person name="Yokoyama R."/>
            <person name="Yoshitake Y."/>
            <person name="Yotsui I."/>
            <person name="Zachgo S."/>
            <person name="Schmutz J."/>
        </authorList>
    </citation>
    <scope>NUCLEOTIDE SEQUENCE [LARGE SCALE GENOMIC DNA]</scope>
    <source>
        <strain evidence="2">Tak-1</strain>
    </source>
</reference>
<evidence type="ECO:0000313" key="2">
    <source>
        <dbReference type="Proteomes" id="UP000244005"/>
    </source>
</evidence>
<dbReference type="Gramene" id="Mp2g08650.1">
    <property type="protein sequence ID" value="Mp2g08650.1.cds1"/>
    <property type="gene ID" value="Mp2g08650"/>
</dbReference>
<organism evidence="1 2">
    <name type="scientific">Marchantia polymorpha</name>
    <name type="common">Common liverwort</name>
    <name type="synonym">Marchantia aquatica</name>
    <dbReference type="NCBI Taxonomy" id="3197"/>
    <lineage>
        <taxon>Eukaryota</taxon>
        <taxon>Viridiplantae</taxon>
        <taxon>Streptophyta</taxon>
        <taxon>Embryophyta</taxon>
        <taxon>Marchantiophyta</taxon>
        <taxon>Marchantiopsida</taxon>
        <taxon>Marchantiidae</taxon>
        <taxon>Marchantiales</taxon>
        <taxon>Marchantiaceae</taxon>
        <taxon>Marchantia</taxon>
    </lineage>
</organism>
<accession>A0A2R6XGZ0</accession>
<dbReference type="EMBL" id="KZ772687">
    <property type="protein sequence ID" value="PTQ45358.1"/>
    <property type="molecule type" value="Genomic_DNA"/>
</dbReference>
<protein>
    <submittedName>
        <fullName evidence="1">Uncharacterized protein</fullName>
    </submittedName>
</protein>
<keyword evidence="2" id="KW-1185">Reference proteome</keyword>
<dbReference type="Proteomes" id="UP000244005">
    <property type="component" value="Unassembled WGS sequence"/>
</dbReference>
<evidence type="ECO:0000313" key="1">
    <source>
        <dbReference type="EMBL" id="PTQ45358.1"/>
    </source>
</evidence>